<evidence type="ECO:0000313" key="2">
    <source>
        <dbReference type="Proteomes" id="UP000701801"/>
    </source>
</evidence>
<evidence type="ECO:0000313" key="1">
    <source>
        <dbReference type="EMBL" id="CAG8981814.1"/>
    </source>
</evidence>
<proteinExistence type="predicted"/>
<comment type="caution">
    <text evidence="1">The sequence shown here is derived from an EMBL/GenBank/DDBJ whole genome shotgun (WGS) entry which is preliminary data.</text>
</comment>
<dbReference type="Proteomes" id="UP000701801">
    <property type="component" value="Unassembled WGS sequence"/>
</dbReference>
<dbReference type="OrthoDB" id="206201at2759"/>
<protein>
    <submittedName>
        <fullName evidence="1">Uncharacterized protein</fullName>
    </submittedName>
</protein>
<dbReference type="EMBL" id="CAJVRM010000518">
    <property type="protein sequence ID" value="CAG8981814.1"/>
    <property type="molecule type" value="Genomic_DNA"/>
</dbReference>
<gene>
    <name evidence="1" type="ORF">HYALB_00004758</name>
</gene>
<dbReference type="AlphaFoldDB" id="A0A9N9LV91"/>
<reference evidence="1" key="1">
    <citation type="submission" date="2021-07" db="EMBL/GenBank/DDBJ databases">
        <authorList>
            <person name="Durling M."/>
        </authorList>
    </citation>
    <scope>NUCLEOTIDE SEQUENCE</scope>
</reference>
<sequence length="119" mass="13225">MFSSPEAAPAQLTTICSTALQRDFERILSYLPIPGHKTGDLRYERTSQKAEQAETPIQQQEHLCQHLAGKDVSDIIAAMEITGAIQLDAELVMTELPPQLPLVMRNRAKLLKNGNGEER</sequence>
<organism evidence="1 2">
    <name type="scientific">Hymenoscyphus albidus</name>
    <dbReference type="NCBI Taxonomy" id="595503"/>
    <lineage>
        <taxon>Eukaryota</taxon>
        <taxon>Fungi</taxon>
        <taxon>Dikarya</taxon>
        <taxon>Ascomycota</taxon>
        <taxon>Pezizomycotina</taxon>
        <taxon>Leotiomycetes</taxon>
        <taxon>Helotiales</taxon>
        <taxon>Helotiaceae</taxon>
        <taxon>Hymenoscyphus</taxon>
    </lineage>
</organism>
<name>A0A9N9LV91_9HELO</name>
<keyword evidence="2" id="KW-1185">Reference proteome</keyword>
<accession>A0A9N9LV91</accession>